<dbReference type="AlphaFoldDB" id="A0A2J6PT21"/>
<evidence type="ECO:0000313" key="2">
    <source>
        <dbReference type="EMBL" id="PMD17178.1"/>
    </source>
</evidence>
<organism evidence="2 3">
    <name type="scientific">Hyaloscypha hepaticicola</name>
    <dbReference type="NCBI Taxonomy" id="2082293"/>
    <lineage>
        <taxon>Eukaryota</taxon>
        <taxon>Fungi</taxon>
        <taxon>Dikarya</taxon>
        <taxon>Ascomycota</taxon>
        <taxon>Pezizomycotina</taxon>
        <taxon>Leotiomycetes</taxon>
        <taxon>Helotiales</taxon>
        <taxon>Hyaloscyphaceae</taxon>
        <taxon>Hyaloscypha</taxon>
    </lineage>
</organism>
<dbReference type="EMBL" id="KZ613501">
    <property type="protein sequence ID" value="PMD17178.1"/>
    <property type="molecule type" value="Genomic_DNA"/>
</dbReference>
<protein>
    <submittedName>
        <fullName evidence="2">Uncharacterized protein</fullName>
    </submittedName>
</protein>
<gene>
    <name evidence="2" type="ORF">NA56DRAFT_579352</name>
</gene>
<proteinExistence type="predicted"/>
<keyword evidence="3" id="KW-1185">Reference proteome</keyword>
<keyword evidence="1" id="KW-1133">Transmembrane helix</keyword>
<reference evidence="2 3" key="1">
    <citation type="submission" date="2016-05" db="EMBL/GenBank/DDBJ databases">
        <title>A degradative enzymes factory behind the ericoid mycorrhizal symbiosis.</title>
        <authorList>
            <consortium name="DOE Joint Genome Institute"/>
            <person name="Martino E."/>
            <person name="Morin E."/>
            <person name="Grelet G."/>
            <person name="Kuo A."/>
            <person name="Kohler A."/>
            <person name="Daghino S."/>
            <person name="Barry K."/>
            <person name="Choi C."/>
            <person name="Cichocki N."/>
            <person name="Clum A."/>
            <person name="Copeland A."/>
            <person name="Hainaut M."/>
            <person name="Haridas S."/>
            <person name="Labutti K."/>
            <person name="Lindquist E."/>
            <person name="Lipzen A."/>
            <person name="Khouja H.-R."/>
            <person name="Murat C."/>
            <person name="Ohm R."/>
            <person name="Olson A."/>
            <person name="Spatafora J."/>
            <person name="Veneault-Fourrey C."/>
            <person name="Henrissat B."/>
            <person name="Grigoriev I."/>
            <person name="Martin F."/>
            <person name="Perotto S."/>
        </authorList>
    </citation>
    <scope>NUCLEOTIDE SEQUENCE [LARGE SCALE GENOMIC DNA]</scope>
    <source>
        <strain evidence="2 3">UAMH 7357</strain>
    </source>
</reference>
<dbReference type="Proteomes" id="UP000235672">
    <property type="component" value="Unassembled WGS sequence"/>
</dbReference>
<evidence type="ECO:0000256" key="1">
    <source>
        <dbReference type="SAM" id="Phobius"/>
    </source>
</evidence>
<evidence type="ECO:0000313" key="3">
    <source>
        <dbReference type="Proteomes" id="UP000235672"/>
    </source>
</evidence>
<keyword evidence="1" id="KW-0472">Membrane</keyword>
<accession>A0A2J6PT21</accession>
<name>A0A2J6PT21_9HELO</name>
<sequence length="57" mass="6968">NNKLDYKKLELFKINRKIEFINYKFKLLKTIEIYSIFYILFLESVLLDIPIILVTEI</sequence>
<feature type="non-terminal residue" evidence="2">
    <location>
        <position position="1"/>
    </location>
</feature>
<feature type="transmembrane region" description="Helical" evidence="1">
    <location>
        <begin position="33"/>
        <end position="54"/>
    </location>
</feature>
<dbReference type="OrthoDB" id="4504104at2759"/>
<keyword evidence="1" id="KW-0812">Transmembrane</keyword>